<dbReference type="GO" id="GO:0005886">
    <property type="term" value="C:plasma membrane"/>
    <property type="evidence" value="ECO:0007669"/>
    <property type="project" value="UniProtKB-SubCell"/>
</dbReference>
<dbReference type="InParanoid" id="A0A2K1XGY5"/>
<dbReference type="Pfam" id="PF13855">
    <property type="entry name" value="LRR_8"/>
    <property type="match status" value="3"/>
</dbReference>
<keyword evidence="4" id="KW-0433">Leucine-rich repeat</keyword>
<feature type="domain" description="Leucine-rich repeat-containing N-terminal plant-type" evidence="14">
    <location>
        <begin position="43"/>
        <end position="83"/>
    </location>
</feature>
<dbReference type="Pfam" id="PF00560">
    <property type="entry name" value="LRR_1"/>
    <property type="match status" value="8"/>
</dbReference>
<dbReference type="AlphaFoldDB" id="A0A2K1XGY5"/>
<evidence type="ECO:0000256" key="1">
    <source>
        <dbReference type="ARBA" id="ARBA00004251"/>
    </source>
</evidence>
<keyword evidence="9 12" id="KW-0472">Membrane</keyword>
<proteinExistence type="inferred from homology"/>
<dbReference type="InterPro" id="IPR001611">
    <property type="entry name" value="Leu-rich_rpt"/>
</dbReference>
<dbReference type="ExpressionAtlas" id="A0A2K1XGY5">
    <property type="expression patterns" value="differential"/>
</dbReference>
<dbReference type="EMBL" id="CM009304">
    <property type="protein sequence ID" value="PNT00048.1"/>
    <property type="molecule type" value="Genomic_DNA"/>
</dbReference>
<accession>A0A2K1XGY5</accession>
<dbReference type="Pfam" id="PF08263">
    <property type="entry name" value="LRRNT_2"/>
    <property type="match status" value="1"/>
</dbReference>
<dbReference type="PANTHER" id="PTHR48063:SF101">
    <property type="entry name" value="LRR RECEPTOR-LIKE SERINE_THREONINE-PROTEIN KINASE FLS2"/>
    <property type="match status" value="1"/>
</dbReference>
<keyword evidence="5 12" id="KW-0812">Transmembrane</keyword>
<evidence type="ECO:0000256" key="9">
    <source>
        <dbReference type="ARBA" id="ARBA00023136"/>
    </source>
</evidence>
<evidence type="ECO:0000256" key="2">
    <source>
        <dbReference type="ARBA" id="ARBA00009592"/>
    </source>
</evidence>
<dbReference type="Proteomes" id="UP000006729">
    <property type="component" value="Chromosome 15"/>
</dbReference>
<evidence type="ECO:0000256" key="12">
    <source>
        <dbReference type="SAM" id="Phobius"/>
    </source>
</evidence>
<evidence type="ECO:0000256" key="3">
    <source>
        <dbReference type="ARBA" id="ARBA00022475"/>
    </source>
</evidence>
<dbReference type="PROSITE" id="PS51450">
    <property type="entry name" value="LRR"/>
    <property type="match status" value="2"/>
</dbReference>
<evidence type="ECO:0000313" key="15">
    <source>
        <dbReference type="EMBL" id="PNT00048.1"/>
    </source>
</evidence>
<evidence type="ECO:0000256" key="8">
    <source>
        <dbReference type="ARBA" id="ARBA00022989"/>
    </source>
</evidence>
<comment type="similarity">
    <text evidence="2">Belongs to the RLP family.</text>
</comment>
<protein>
    <recommendedName>
        <fullName evidence="14">Leucine-rich repeat-containing N-terminal plant-type domain-containing protein</fullName>
    </recommendedName>
</protein>
<dbReference type="InterPro" id="IPR003591">
    <property type="entry name" value="Leu-rich_rpt_typical-subtyp"/>
</dbReference>
<keyword evidence="16" id="KW-1185">Reference proteome</keyword>
<name>A0A2K1XGY5_POPTR</name>
<comment type="subcellular location">
    <subcellularLocation>
        <location evidence="1">Cell membrane</location>
        <topology evidence="1">Single-pass type I membrane protein</topology>
    </subcellularLocation>
</comment>
<dbReference type="FunFam" id="3.80.10.10:FF:001347">
    <property type="entry name" value="LRR receptor-like serine/threonine-protein kinase GSO2"/>
    <property type="match status" value="1"/>
</dbReference>
<evidence type="ECO:0000256" key="13">
    <source>
        <dbReference type="SAM" id="SignalP"/>
    </source>
</evidence>
<evidence type="ECO:0000256" key="6">
    <source>
        <dbReference type="ARBA" id="ARBA00022729"/>
    </source>
</evidence>
<sequence>MLLIKHDKSFHNLYVLIVLLLLMKLAPGFISGVKGATFGCIERERQALLKFKEDLIDDFGLLSTWGSEEEKRDCCKWRGVGCSNRTGHVTHLDLHRENYNGYYYQLSGNISNSLLELQHLSYLNLNGSRFGGSSFPYFIGSLKKLRYLDLSSIHVDGTLSNQFWNLSRLQYLDLSYIQGVNFTSLDFLSNFFSLQHLDLRGNDLSETIDWLQVLNRLPRLHELLLSSCSLSIIGSPSLSLVNSSESLAIVDFSFNDLSSSIFHWLANFGNSLIDLDLSHNNLQGSIPDVFTNMTSLRTLDLSSNQLQGDLSSFGQMCSLNKLCISENNLIGELSQLFGCVENSLEILQLDRNQLYGSLPDITRFTSMRELNLSGNQLNGSLPERFSQRSELVLLYLNDNQLTGSLTDVAMLSSLRELGISNNRLDGNVSESIGSLFQLEKLHVGGNSLQGVMSEAHFSNLSKLTVLDLTDNSLALKFESNWAPTFQLDRIFLSSCDLGPPFPQWLRNQTNFMELDISGSRISDTIPNWFWNLSNSKLELLDLSHNKMSGLLPDFSSKYANLRSIDLSFNQFEGPLPHFSSDTTSTLFLSNNKFSASFRCDIGSDILRVLDLSNNLLTGSIPDCLRGLVVLNLASNNFSGKIPSSIGSMLELQTLSLHNNSFVGELPLSLRSCSSLVFLDLSSNKLRGEIPGWIGESMPSLKVLSLQSNGFSGSIPPNLCHLSNILILDLSLNNISGIIPKCLNNLTSMVQKTESESNNAVPSRSYVLESRYPPNTNGRSYRSYNLSEIGPVIVYVEYMNEIRVGWKGRADVYRSTLGLLRILDFSGNKLQGEIPEEITGLLLLVALNLSGNNLTGEIPQKIGQLKQLESLDLSGNQLSGVIPITMADLTFLSYLNLSNNHLSGRIPSSTQLQGFNASQFTGNHALCGQPLLQKCPGDETNQSPPANDDNRGKEVVADEFMKWFCISMGIGFSVFFWGVSGALLLKRSWRHAYFRFLDESWDWLYVKVAVRKARIQREFQRLQEHVLA</sequence>
<dbReference type="SMR" id="A0A2K1XGY5"/>
<evidence type="ECO:0000256" key="5">
    <source>
        <dbReference type="ARBA" id="ARBA00022692"/>
    </source>
</evidence>
<feature type="chain" id="PRO_5014335287" description="Leucine-rich repeat-containing N-terminal plant-type domain-containing protein" evidence="13">
    <location>
        <begin position="29"/>
        <end position="1027"/>
    </location>
</feature>
<keyword evidence="6 13" id="KW-0732">Signal</keyword>
<evidence type="ECO:0000256" key="10">
    <source>
        <dbReference type="ARBA" id="ARBA00023170"/>
    </source>
</evidence>
<keyword evidence="8 12" id="KW-1133">Transmembrane helix</keyword>
<dbReference type="SMART" id="SM00369">
    <property type="entry name" value="LRR_TYP"/>
    <property type="match status" value="11"/>
</dbReference>
<dbReference type="InterPro" id="IPR046956">
    <property type="entry name" value="RLP23-like"/>
</dbReference>
<dbReference type="PRINTS" id="PR00019">
    <property type="entry name" value="LEURICHRPT"/>
</dbReference>
<gene>
    <name evidence="15" type="ORF">POPTR_015G025100</name>
</gene>
<dbReference type="Gramene" id="Potri.015G025100.2.v4.1">
    <property type="protein sequence ID" value="Potri.015G025100.2.v4.1"/>
    <property type="gene ID" value="Potri.015G025100.v4.1"/>
</dbReference>
<keyword evidence="7" id="KW-0677">Repeat</keyword>
<evidence type="ECO:0000259" key="14">
    <source>
        <dbReference type="Pfam" id="PF08263"/>
    </source>
</evidence>
<dbReference type="InterPro" id="IPR013210">
    <property type="entry name" value="LRR_N_plant-typ"/>
</dbReference>
<dbReference type="OMA" id="CIEKERA"/>
<keyword evidence="11" id="KW-0325">Glycoprotein</keyword>
<evidence type="ECO:0000313" key="16">
    <source>
        <dbReference type="Proteomes" id="UP000006729"/>
    </source>
</evidence>
<feature type="transmembrane region" description="Helical" evidence="12">
    <location>
        <begin position="959"/>
        <end position="984"/>
    </location>
</feature>
<dbReference type="InterPro" id="IPR032675">
    <property type="entry name" value="LRR_dom_sf"/>
</dbReference>
<dbReference type="STRING" id="3694.A0A2K1XGY5"/>
<feature type="signal peptide" evidence="13">
    <location>
        <begin position="1"/>
        <end position="28"/>
    </location>
</feature>
<keyword evidence="3" id="KW-1003">Cell membrane</keyword>
<evidence type="ECO:0000256" key="7">
    <source>
        <dbReference type="ARBA" id="ARBA00022737"/>
    </source>
</evidence>
<keyword evidence="10" id="KW-0675">Receptor</keyword>
<organism evidence="15 16">
    <name type="scientific">Populus trichocarpa</name>
    <name type="common">Western balsam poplar</name>
    <name type="synonym">Populus balsamifera subsp. trichocarpa</name>
    <dbReference type="NCBI Taxonomy" id="3694"/>
    <lineage>
        <taxon>Eukaryota</taxon>
        <taxon>Viridiplantae</taxon>
        <taxon>Streptophyta</taxon>
        <taxon>Embryophyta</taxon>
        <taxon>Tracheophyta</taxon>
        <taxon>Spermatophyta</taxon>
        <taxon>Magnoliopsida</taxon>
        <taxon>eudicotyledons</taxon>
        <taxon>Gunneridae</taxon>
        <taxon>Pentapetalae</taxon>
        <taxon>rosids</taxon>
        <taxon>fabids</taxon>
        <taxon>Malpighiales</taxon>
        <taxon>Salicaceae</taxon>
        <taxon>Saliceae</taxon>
        <taxon>Populus</taxon>
    </lineage>
</organism>
<dbReference type="Gene3D" id="3.80.10.10">
    <property type="entry name" value="Ribonuclease Inhibitor"/>
    <property type="match status" value="4"/>
</dbReference>
<dbReference type="SUPFAM" id="SSF52058">
    <property type="entry name" value="L domain-like"/>
    <property type="match status" value="2"/>
</dbReference>
<dbReference type="PANTHER" id="PTHR48063">
    <property type="entry name" value="LRR RECEPTOR-LIKE KINASE"/>
    <property type="match status" value="1"/>
</dbReference>
<reference evidence="15 16" key="1">
    <citation type="journal article" date="2006" name="Science">
        <title>The genome of black cottonwood, Populus trichocarpa (Torr. &amp; Gray).</title>
        <authorList>
            <person name="Tuskan G.A."/>
            <person name="Difazio S."/>
            <person name="Jansson S."/>
            <person name="Bohlmann J."/>
            <person name="Grigoriev I."/>
            <person name="Hellsten U."/>
            <person name="Putnam N."/>
            <person name="Ralph S."/>
            <person name="Rombauts S."/>
            <person name="Salamov A."/>
            <person name="Schein J."/>
            <person name="Sterck L."/>
            <person name="Aerts A."/>
            <person name="Bhalerao R.R."/>
            <person name="Bhalerao R.P."/>
            <person name="Blaudez D."/>
            <person name="Boerjan W."/>
            <person name="Brun A."/>
            <person name="Brunner A."/>
            <person name="Busov V."/>
            <person name="Campbell M."/>
            <person name="Carlson J."/>
            <person name="Chalot M."/>
            <person name="Chapman J."/>
            <person name="Chen G.L."/>
            <person name="Cooper D."/>
            <person name="Coutinho P.M."/>
            <person name="Couturier J."/>
            <person name="Covert S."/>
            <person name="Cronk Q."/>
            <person name="Cunningham R."/>
            <person name="Davis J."/>
            <person name="Degroeve S."/>
            <person name="Dejardin A."/>
            <person name="Depamphilis C."/>
            <person name="Detter J."/>
            <person name="Dirks B."/>
            <person name="Dubchak I."/>
            <person name="Duplessis S."/>
            <person name="Ehlting J."/>
            <person name="Ellis B."/>
            <person name="Gendler K."/>
            <person name="Goodstein D."/>
            <person name="Gribskov M."/>
            <person name="Grimwood J."/>
            <person name="Groover A."/>
            <person name="Gunter L."/>
            <person name="Hamberger B."/>
            <person name="Heinze B."/>
            <person name="Helariutta Y."/>
            <person name="Henrissat B."/>
            <person name="Holligan D."/>
            <person name="Holt R."/>
            <person name="Huang W."/>
            <person name="Islam-Faridi N."/>
            <person name="Jones S."/>
            <person name="Jones-Rhoades M."/>
            <person name="Jorgensen R."/>
            <person name="Joshi C."/>
            <person name="Kangasjarvi J."/>
            <person name="Karlsson J."/>
            <person name="Kelleher C."/>
            <person name="Kirkpatrick R."/>
            <person name="Kirst M."/>
            <person name="Kohler A."/>
            <person name="Kalluri U."/>
            <person name="Larimer F."/>
            <person name="Leebens-Mack J."/>
            <person name="Leple J.C."/>
            <person name="Locascio P."/>
            <person name="Lou Y."/>
            <person name="Lucas S."/>
            <person name="Martin F."/>
            <person name="Montanini B."/>
            <person name="Napoli C."/>
            <person name="Nelson D.R."/>
            <person name="Nelson C."/>
            <person name="Nieminen K."/>
            <person name="Nilsson O."/>
            <person name="Pereda V."/>
            <person name="Peter G."/>
            <person name="Philippe R."/>
            <person name="Pilate G."/>
            <person name="Poliakov A."/>
            <person name="Razumovskaya J."/>
            <person name="Richardson P."/>
            <person name="Rinaldi C."/>
            <person name="Ritland K."/>
            <person name="Rouze P."/>
            <person name="Ryaboy D."/>
            <person name="Schmutz J."/>
            <person name="Schrader J."/>
            <person name="Segerman B."/>
            <person name="Shin H."/>
            <person name="Siddiqui A."/>
            <person name="Sterky F."/>
            <person name="Terry A."/>
            <person name="Tsai C.J."/>
            <person name="Uberbacher E."/>
            <person name="Unneberg P."/>
            <person name="Vahala J."/>
            <person name="Wall K."/>
            <person name="Wessler S."/>
            <person name="Yang G."/>
            <person name="Yin T."/>
            <person name="Douglas C."/>
            <person name="Marra M."/>
            <person name="Sandberg G."/>
            <person name="Van de Peer Y."/>
            <person name="Rokhsar D."/>
        </authorList>
    </citation>
    <scope>NUCLEOTIDE SEQUENCE [LARGE SCALE GENOMIC DNA]</scope>
    <source>
        <strain evidence="16">cv. Nisqually</strain>
    </source>
</reference>
<evidence type="ECO:0000256" key="4">
    <source>
        <dbReference type="ARBA" id="ARBA00022614"/>
    </source>
</evidence>
<dbReference type="FunFam" id="3.80.10.10:FF:000111">
    <property type="entry name" value="LRR receptor-like serine/threonine-protein kinase ERECTA"/>
    <property type="match status" value="1"/>
</dbReference>
<evidence type="ECO:0000256" key="11">
    <source>
        <dbReference type="ARBA" id="ARBA00023180"/>
    </source>
</evidence>
<dbReference type="FunFam" id="3.80.10.10:FF:000095">
    <property type="entry name" value="LRR receptor-like serine/threonine-protein kinase GSO1"/>
    <property type="match status" value="1"/>
</dbReference>
<dbReference type="SUPFAM" id="SSF52047">
    <property type="entry name" value="RNI-like"/>
    <property type="match status" value="1"/>
</dbReference>
<dbReference type="FunFam" id="3.80.10.10:FF:000041">
    <property type="entry name" value="LRR receptor-like serine/threonine-protein kinase ERECTA"/>
    <property type="match status" value="1"/>
</dbReference>